<keyword evidence="3" id="KW-1185">Reference proteome</keyword>
<dbReference type="EMBL" id="CAKKNE010000003">
    <property type="protein sequence ID" value="CAH0372576.1"/>
    <property type="molecule type" value="Genomic_DNA"/>
</dbReference>
<dbReference type="InterPro" id="IPR027417">
    <property type="entry name" value="P-loop_NTPase"/>
</dbReference>
<sequence length="559" mass="60754">MRRACLPLLLLSFGTCAPEQDREAYVRARKDGGWDAHCDAAYARLTGAAFSGLDAGVARRGRGVVFSAAGGAEFARREVAPAAAAVAKLRESAAWPGDARVALFAEPAVLRALAAEARGAFDVVQRHDAAAVGLELRGRSPAFRAKALKILAMARAPFEETVYLDFDSKPCAPNFVETILAFLRDGVDVALADNYAGQGALAPRDHYQREHASGCVALRSASERTRSLLAAYLEAFLLLEKTPRGRRDQPALMVALRRSVENGLRDAPIPPSVFCRKNTSRTVSCDACVVAHKTAKYDLSFKIFGIGFKKTGTTSLAAALQRLKIGPEPSHRQSVAATVALLRPGEDASLALDAARGARSFSDAPWCMAATRGRLLERLFDTYPRAKFVLTTRPSREWWRSVRNWLFCLKPWNAERYARMLNAASASEADLVAAYERANAKVRAFFAERGAGDRLLELELSSATGRAFPWARLCAFVEAWGRCPAGDEVGRTYAKNAYETNEFGAKHPSEALGAEDLRRCAALQGSPDGAALRRRAERLAEASPLAARRRERDAASLPE</sequence>
<comment type="caution">
    <text evidence="2">The sequence shown here is derived from an EMBL/GenBank/DDBJ whole genome shotgun (WGS) entry which is preliminary data.</text>
</comment>
<feature type="signal peptide" evidence="1">
    <location>
        <begin position="1"/>
        <end position="16"/>
    </location>
</feature>
<accession>A0A8J2SKI4</accession>
<dbReference type="PANTHER" id="PTHR36978:SF4">
    <property type="entry name" value="P-LOOP CONTAINING NUCLEOSIDE TRIPHOSPHATE HYDROLASE PROTEIN"/>
    <property type="match status" value="1"/>
</dbReference>
<keyword evidence="1" id="KW-0732">Signal</keyword>
<dbReference type="Proteomes" id="UP000789595">
    <property type="component" value="Unassembled WGS sequence"/>
</dbReference>
<organism evidence="2 3">
    <name type="scientific">Pelagomonas calceolata</name>
    <dbReference type="NCBI Taxonomy" id="35677"/>
    <lineage>
        <taxon>Eukaryota</taxon>
        <taxon>Sar</taxon>
        <taxon>Stramenopiles</taxon>
        <taxon>Ochrophyta</taxon>
        <taxon>Pelagophyceae</taxon>
        <taxon>Pelagomonadales</taxon>
        <taxon>Pelagomonadaceae</taxon>
        <taxon>Pelagomonas</taxon>
    </lineage>
</organism>
<dbReference type="Gene3D" id="3.40.50.300">
    <property type="entry name" value="P-loop containing nucleotide triphosphate hydrolases"/>
    <property type="match status" value="1"/>
</dbReference>
<reference evidence="2" key="1">
    <citation type="submission" date="2021-11" db="EMBL/GenBank/DDBJ databases">
        <authorList>
            <consortium name="Genoscope - CEA"/>
            <person name="William W."/>
        </authorList>
    </citation>
    <scope>NUCLEOTIDE SEQUENCE</scope>
</reference>
<dbReference type="InterPro" id="IPR040632">
    <property type="entry name" value="Sulfotransfer_4"/>
</dbReference>
<dbReference type="Pfam" id="PF17784">
    <property type="entry name" value="Sulfotransfer_4"/>
    <property type="match status" value="1"/>
</dbReference>
<name>A0A8J2SKI4_9STRA</name>
<feature type="chain" id="PRO_5035176702" evidence="1">
    <location>
        <begin position="17"/>
        <end position="559"/>
    </location>
</feature>
<dbReference type="SUPFAM" id="SSF52540">
    <property type="entry name" value="P-loop containing nucleoside triphosphate hydrolases"/>
    <property type="match status" value="1"/>
</dbReference>
<protein>
    <submittedName>
        <fullName evidence="2">Uncharacterized protein</fullName>
    </submittedName>
</protein>
<dbReference type="AlphaFoldDB" id="A0A8J2SKI4"/>
<evidence type="ECO:0000313" key="3">
    <source>
        <dbReference type="Proteomes" id="UP000789595"/>
    </source>
</evidence>
<evidence type="ECO:0000256" key="1">
    <source>
        <dbReference type="SAM" id="SignalP"/>
    </source>
</evidence>
<dbReference type="PANTHER" id="PTHR36978">
    <property type="entry name" value="P-LOOP CONTAINING NUCLEOTIDE TRIPHOSPHATE HYDROLASE"/>
    <property type="match status" value="1"/>
</dbReference>
<proteinExistence type="predicted"/>
<dbReference type="OrthoDB" id="3348095at2759"/>
<gene>
    <name evidence="2" type="ORF">PECAL_3P25850</name>
</gene>
<evidence type="ECO:0000313" key="2">
    <source>
        <dbReference type="EMBL" id="CAH0372576.1"/>
    </source>
</evidence>